<protein>
    <submittedName>
        <fullName evidence="1">Thioredoxin domain-containing protein 16 isoform X1</fullName>
    </submittedName>
</protein>
<sequence length="64" mass="7208">SGRTPSGRAVLETYLSYVPRLPALVLSRLSSGGEVYHFPTERPLLSDNIILWLERIENNQEQPA</sequence>
<accession>A0A8J4X468</accession>
<feature type="non-terminal residue" evidence="1">
    <location>
        <position position="64"/>
    </location>
</feature>
<reference evidence="1" key="1">
    <citation type="submission" date="2020-07" db="EMBL/GenBank/DDBJ databases">
        <title>Clarias magur genome sequencing, assembly and annotation.</title>
        <authorList>
            <person name="Kushwaha B."/>
            <person name="Kumar R."/>
            <person name="Das P."/>
            <person name="Joshi C.G."/>
            <person name="Kumar D."/>
            <person name="Nagpure N.S."/>
            <person name="Pandey M."/>
            <person name="Agarwal S."/>
            <person name="Srivastava S."/>
            <person name="Singh M."/>
            <person name="Sahoo L."/>
            <person name="Jayasankar P."/>
            <person name="Meher P.K."/>
            <person name="Koringa P.G."/>
            <person name="Iquebal M.A."/>
            <person name="Das S.P."/>
            <person name="Bit A."/>
            <person name="Patnaik S."/>
            <person name="Patel N."/>
            <person name="Shah T.M."/>
            <person name="Hinsu A."/>
            <person name="Jena J.K."/>
        </authorList>
    </citation>
    <scope>NUCLEOTIDE SEQUENCE</scope>
    <source>
        <strain evidence="1">CIFAMagur01</strain>
        <tissue evidence="1">Testis</tissue>
    </source>
</reference>
<dbReference type="EMBL" id="QNUK01000106">
    <property type="protein sequence ID" value="KAF5901724.1"/>
    <property type="molecule type" value="Genomic_DNA"/>
</dbReference>
<gene>
    <name evidence="1" type="primary">txndc16</name>
    <name evidence="1" type="ORF">DAT39_008536</name>
</gene>
<feature type="non-terminal residue" evidence="1">
    <location>
        <position position="1"/>
    </location>
</feature>
<evidence type="ECO:0000313" key="1">
    <source>
        <dbReference type="EMBL" id="KAF5901724.1"/>
    </source>
</evidence>
<comment type="caution">
    <text evidence="1">The sequence shown here is derived from an EMBL/GenBank/DDBJ whole genome shotgun (WGS) entry which is preliminary data.</text>
</comment>
<keyword evidence="2" id="KW-1185">Reference proteome</keyword>
<proteinExistence type="predicted"/>
<dbReference type="OrthoDB" id="427280at2759"/>
<dbReference type="Proteomes" id="UP000727407">
    <property type="component" value="Unassembled WGS sequence"/>
</dbReference>
<evidence type="ECO:0000313" key="2">
    <source>
        <dbReference type="Proteomes" id="UP000727407"/>
    </source>
</evidence>
<dbReference type="AlphaFoldDB" id="A0A8J4X468"/>
<name>A0A8J4X468_CLAMG</name>
<organism evidence="1 2">
    <name type="scientific">Clarias magur</name>
    <name type="common">Asian catfish</name>
    <name type="synonym">Macropteronotus magur</name>
    <dbReference type="NCBI Taxonomy" id="1594786"/>
    <lineage>
        <taxon>Eukaryota</taxon>
        <taxon>Metazoa</taxon>
        <taxon>Chordata</taxon>
        <taxon>Craniata</taxon>
        <taxon>Vertebrata</taxon>
        <taxon>Euteleostomi</taxon>
        <taxon>Actinopterygii</taxon>
        <taxon>Neopterygii</taxon>
        <taxon>Teleostei</taxon>
        <taxon>Ostariophysi</taxon>
        <taxon>Siluriformes</taxon>
        <taxon>Clariidae</taxon>
        <taxon>Clarias</taxon>
    </lineage>
</organism>